<keyword evidence="4" id="KW-1185">Reference proteome</keyword>
<feature type="compositionally biased region" description="Polar residues" evidence="1">
    <location>
        <begin position="140"/>
        <end position="151"/>
    </location>
</feature>
<protein>
    <recommendedName>
        <fullName evidence="5">Outer membrane protein with beta-barrel domain</fullName>
    </recommendedName>
</protein>
<name>A0A929L0Z0_9SPHI</name>
<evidence type="ECO:0000256" key="2">
    <source>
        <dbReference type="SAM" id="Phobius"/>
    </source>
</evidence>
<reference evidence="3" key="1">
    <citation type="submission" date="2020-10" db="EMBL/GenBank/DDBJ databases">
        <title>Mucilaginibacter mali sp. nov., isolated from rhizosphere soil of apple orchard.</title>
        <authorList>
            <person name="Lee J.-S."/>
            <person name="Kim H.S."/>
            <person name="Kim J.-S."/>
        </authorList>
    </citation>
    <scope>NUCLEOTIDE SEQUENCE</scope>
    <source>
        <strain evidence="3">KCTC 22746</strain>
    </source>
</reference>
<dbReference type="RefSeq" id="WP_194111305.1">
    <property type="nucleotide sequence ID" value="NZ_JADFFL010000003.1"/>
</dbReference>
<feature type="compositionally biased region" description="Polar residues" evidence="1">
    <location>
        <begin position="161"/>
        <end position="170"/>
    </location>
</feature>
<dbReference type="Proteomes" id="UP000622475">
    <property type="component" value="Unassembled WGS sequence"/>
</dbReference>
<keyword evidence="2" id="KW-0472">Membrane</keyword>
<accession>A0A929L0Z0</accession>
<proteinExistence type="predicted"/>
<keyword evidence="2" id="KW-1133">Transmembrane helix</keyword>
<sequence length="428" mass="46509">MKRDIDKQLDDLFKNSLAEPQHKVPHREEEWDALAQRLDGASGNKKIIALWWPISTAAVLLVAVGLWVLMPKAIKQKQQPQTAVIKKNLIEDTNDQKESPAQAALPVDVSNSKPQRLAANNINVAPRTLDRTAVNRQGALPSQPTQVTNLLPNDAAATDQPPASDNGQAPVGTTVTEQPVIAANTLPANNTAVAATTIVGADSMNNNIAATRDIAQVTAEQNKASIKTSASSFRPQFALSFMGAPEVNGLGAMLNVESGLNVGLLFSASVNRFKLSTGAAYSIKRYGSSYDPWGYMAVARGYSQANVRSGIIDIPLNLDYQLYSHAQNKFSVGAGISSYIMTSQNYQYSYIDPDFNPTEMSIGTTDRYFASTMNLQVTYTRQLTPKFGLSFQPYFKLPLKQIGDSQSKLQTAGLAIGVNWNLNTLRKK</sequence>
<evidence type="ECO:0000313" key="3">
    <source>
        <dbReference type="EMBL" id="MBE9662115.1"/>
    </source>
</evidence>
<gene>
    <name evidence="3" type="ORF">IRJ16_09485</name>
</gene>
<keyword evidence="2" id="KW-0812">Transmembrane</keyword>
<evidence type="ECO:0000256" key="1">
    <source>
        <dbReference type="SAM" id="MobiDB-lite"/>
    </source>
</evidence>
<dbReference type="AlphaFoldDB" id="A0A929L0Z0"/>
<dbReference type="EMBL" id="JADFFL010000003">
    <property type="protein sequence ID" value="MBE9662115.1"/>
    <property type="molecule type" value="Genomic_DNA"/>
</dbReference>
<organism evidence="3 4">
    <name type="scientific">Mucilaginibacter myungsuensis</name>
    <dbReference type="NCBI Taxonomy" id="649104"/>
    <lineage>
        <taxon>Bacteria</taxon>
        <taxon>Pseudomonadati</taxon>
        <taxon>Bacteroidota</taxon>
        <taxon>Sphingobacteriia</taxon>
        <taxon>Sphingobacteriales</taxon>
        <taxon>Sphingobacteriaceae</taxon>
        <taxon>Mucilaginibacter</taxon>
    </lineage>
</organism>
<comment type="caution">
    <text evidence="3">The sequence shown here is derived from an EMBL/GenBank/DDBJ whole genome shotgun (WGS) entry which is preliminary data.</text>
</comment>
<feature type="transmembrane region" description="Helical" evidence="2">
    <location>
        <begin position="47"/>
        <end position="70"/>
    </location>
</feature>
<feature type="region of interest" description="Disordered" evidence="1">
    <location>
        <begin position="138"/>
        <end position="170"/>
    </location>
</feature>
<evidence type="ECO:0000313" key="4">
    <source>
        <dbReference type="Proteomes" id="UP000622475"/>
    </source>
</evidence>
<evidence type="ECO:0008006" key="5">
    <source>
        <dbReference type="Google" id="ProtNLM"/>
    </source>
</evidence>